<accession>Q0VNV6</accession>
<dbReference type="RefSeq" id="WP_011588975.1">
    <property type="nucleotide sequence ID" value="NC_008260.1"/>
</dbReference>
<dbReference type="InterPro" id="IPR019613">
    <property type="entry name" value="DUF4198"/>
</dbReference>
<dbReference type="eggNOG" id="COG5266">
    <property type="taxonomic scope" value="Bacteria"/>
</dbReference>
<proteinExistence type="predicted"/>
<sequence length="270" mass="29777">MTRVRFPKVALAALVLATALPAHAHKLWLLPSHTTVSEPQWITVDASISNEIFGFERAYPVDGLEVTGPDGKPATVDNAMKMHTRSVFDVQLEKEGSYRISVAQPSYFISYEINGERKRSRGKDADTMLAEVPSGADKVKLREVLNRLETYVTLGAPNETGLKPTGKGLELELLTHPNDLYAGETAQWKLLVDGKPTSDLKVELVPGGTRYRDSQESWSVTSDDKGIVSIQWPAAGRYFLEAGTSDKNVSNPKATERYLQYLGTVEVLPM</sequence>
<dbReference type="KEGG" id="abo:ABO_1694"/>
<dbReference type="STRING" id="393595.ABO_1694"/>
<keyword evidence="3" id="KW-1185">Reference proteome</keyword>
<name>Q0VNV6_ALCBS</name>
<keyword evidence="1" id="KW-0732">Signal</keyword>
<gene>
    <name evidence="2" type="ordered locus">ABO_1694</name>
</gene>
<dbReference type="Pfam" id="PF10670">
    <property type="entry name" value="DUF4198"/>
    <property type="match status" value="1"/>
</dbReference>
<dbReference type="Proteomes" id="UP000008871">
    <property type="component" value="Chromosome"/>
</dbReference>
<dbReference type="EMBL" id="AM286690">
    <property type="protein sequence ID" value="CAL17142.1"/>
    <property type="molecule type" value="Genomic_DNA"/>
</dbReference>
<evidence type="ECO:0000256" key="1">
    <source>
        <dbReference type="SAM" id="SignalP"/>
    </source>
</evidence>
<reference evidence="2 3" key="1">
    <citation type="journal article" date="2006" name="Nat. Biotechnol.">
        <title>Genome sequence of the ubiquitous hydrocarbon-degrading marine bacterium Alcanivorax borkumensis.</title>
        <authorList>
            <person name="Schneiker S."/>
            <person name="Martins dos Santos V.A.P."/>
            <person name="Bartels D."/>
            <person name="Bekel T."/>
            <person name="Brecht M."/>
            <person name="Buhrmester J."/>
            <person name="Chernikova T.N."/>
            <person name="Denaro R."/>
            <person name="Ferrer M."/>
            <person name="Gertler C."/>
            <person name="Goesmann A."/>
            <person name="Golyshina O.V."/>
            <person name="Kaminski F."/>
            <person name="Khachane A.N."/>
            <person name="Lang S."/>
            <person name="Linke B."/>
            <person name="McHardy A.C."/>
            <person name="Meyer F."/>
            <person name="Nechitaylo T."/>
            <person name="Puehler A."/>
            <person name="Regenhardt D."/>
            <person name="Rupp O."/>
            <person name="Sabirova J.S."/>
            <person name="Selbitschka W."/>
            <person name="Yakimov M.M."/>
            <person name="Timmis K.N."/>
            <person name="Vorhoelter F.-J."/>
            <person name="Weidner S."/>
            <person name="Kaiser O."/>
            <person name="Golyshin P.N."/>
        </authorList>
    </citation>
    <scope>NUCLEOTIDE SEQUENCE [LARGE SCALE GENOMIC DNA]</scope>
    <source>
        <strain evidence="3">ATCC 700651 / DSM 11573 / NCIMB 13689 / SK2</strain>
    </source>
</reference>
<feature type="signal peptide" evidence="1">
    <location>
        <begin position="1"/>
        <end position="24"/>
    </location>
</feature>
<dbReference type="HOGENOM" id="CLU_079897_0_0_6"/>
<evidence type="ECO:0000313" key="2">
    <source>
        <dbReference type="EMBL" id="CAL17142.1"/>
    </source>
</evidence>
<evidence type="ECO:0000313" key="3">
    <source>
        <dbReference type="Proteomes" id="UP000008871"/>
    </source>
</evidence>
<feature type="chain" id="PRO_5004178916" evidence="1">
    <location>
        <begin position="25"/>
        <end position="270"/>
    </location>
</feature>
<protein>
    <submittedName>
        <fullName evidence="2">Uncharacterized protein</fullName>
    </submittedName>
</protein>
<dbReference type="OrthoDB" id="5943at2"/>
<dbReference type="AlphaFoldDB" id="Q0VNV6"/>
<organism evidence="2 3">
    <name type="scientific">Alcanivorax borkumensis (strain ATCC 700651 / DSM 11573 / NCIMB 13689 / SK2)</name>
    <dbReference type="NCBI Taxonomy" id="393595"/>
    <lineage>
        <taxon>Bacteria</taxon>
        <taxon>Pseudomonadati</taxon>
        <taxon>Pseudomonadota</taxon>
        <taxon>Gammaproteobacteria</taxon>
        <taxon>Oceanospirillales</taxon>
        <taxon>Alcanivoracaceae</taxon>
        <taxon>Alcanivorax</taxon>
    </lineage>
</organism>